<evidence type="ECO:0000313" key="4">
    <source>
        <dbReference type="Proteomes" id="UP000217209"/>
    </source>
</evidence>
<sequence>MNSRQPSYVRYACHLMKAWTWVAAAAALVGVGSVAGFGVVAHEELSALEHGPAYTLPAPIEVLEPAQGSPIESSSLHDALLSAASNPALVEFHARVTDASTGEVVFDQQSGVALRPASTTKILTAAAAILQLGSDDVVTTQVYRGPNPGEVVIKAAGDVWMDAEAIDALATQLNGLGEPVTSVAIDSSYWGQMPEMLPGWDPVDIDGGYVAPLQPAMLNGGRGLVEETGDVPRSHAPALDVAQALAGAIGAEAAGAAPVPEGAQVVASVDSPDLVTRLDMMMKHSDNVYAEAIGREVALDRAATDAPGATMAALSEHGFDTAGTEIHDNSGLSTMNLITPKLLDSILADAAAKPELRPLLNTLPVASGEGTLIERYGDLPGRGWVRAKTGTLDDTSGLAGTVTSVNGNVYTFAFLSNGSSVLEARRAMDEMASILRAY</sequence>
<organism evidence="3 4">
    <name type="scientific">Corynebacterium glaucum</name>
    <dbReference type="NCBI Taxonomy" id="187491"/>
    <lineage>
        <taxon>Bacteria</taxon>
        <taxon>Bacillati</taxon>
        <taxon>Actinomycetota</taxon>
        <taxon>Actinomycetes</taxon>
        <taxon>Mycobacteriales</taxon>
        <taxon>Corynebacteriaceae</taxon>
        <taxon>Corynebacterium</taxon>
    </lineage>
</organism>
<dbReference type="GO" id="GO:0006508">
    <property type="term" value="P:proteolysis"/>
    <property type="evidence" value="ECO:0007669"/>
    <property type="project" value="InterPro"/>
</dbReference>
<keyword evidence="4" id="KW-1185">Reference proteome</keyword>
<dbReference type="GO" id="GO:0009002">
    <property type="term" value="F:serine-type D-Ala-D-Ala carboxypeptidase activity"/>
    <property type="evidence" value="ECO:0007669"/>
    <property type="project" value="UniProtKB-EC"/>
</dbReference>
<evidence type="ECO:0000313" key="3">
    <source>
        <dbReference type="EMBL" id="AQQ16092.1"/>
    </source>
</evidence>
<dbReference type="PRINTS" id="PR00922">
    <property type="entry name" value="DADACBPTASE3"/>
</dbReference>
<dbReference type="SUPFAM" id="SSF56601">
    <property type="entry name" value="beta-lactamase/transpeptidase-like"/>
    <property type="match status" value="1"/>
</dbReference>
<dbReference type="Pfam" id="PF02113">
    <property type="entry name" value="Peptidase_S13"/>
    <property type="match status" value="2"/>
</dbReference>
<accession>A0A1Q2HZ18</accession>
<dbReference type="PANTHER" id="PTHR30023">
    <property type="entry name" value="D-ALANYL-D-ALANINE CARBOXYPEPTIDASE"/>
    <property type="match status" value="1"/>
</dbReference>
<keyword evidence="2 3" id="KW-0378">Hydrolase</keyword>
<dbReference type="EMBL" id="CP019688">
    <property type="protein sequence ID" value="AQQ16092.1"/>
    <property type="molecule type" value="Genomic_DNA"/>
</dbReference>
<comment type="similarity">
    <text evidence="1">Belongs to the peptidase S13 family.</text>
</comment>
<dbReference type="Proteomes" id="UP000217209">
    <property type="component" value="Chromosome"/>
</dbReference>
<dbReference type="NCBIfam" id="TIGR00666">
    <property type="entry name" value="PBP4"/>
    <property type="match status" value="1"/>
</dbReference>
<reference evidence="3 4" key="1">
    <citation type="submission" date="2016-12" db="EMBL/GenBank/DDBJ databases">
        <authorList>
            <person name="Song W.-J."/>
            <person name="Kurnit D.M."/>
        </authorList>
    </citation>
    <scope>NUCLEOTIDE SEQUENCE [LARGE SCALE GENOMIC DNA]</scope>
    <source>
        <strain evidence="3 4">DSM 30827</strain>
    </source>
</reference>
<protein>
    <submittedName>
        <fullName evidence="3">D-alanyl-D-alanine carboxypeptidase</fullName>
        <ecNumber evidence="3">3.4.16.4</ecNumber>
    </submittedName>
</protein>
<keyword evidence="3" id="KW-0645">Protease</keyword>
<name>A0A1Q2HZ18_9CORY</name>
<evidence type="ECO:0000256" key="2">
    <source>
        <dbReference type="ARBA" id="ARBA00022801"/>
    </source>
</evidence>
<evidence type="ECO:0000256" key="1">
    <source>
        <dbReference type="ARBA" id="ARBA00006096"/>
    </source>
</evidence>
<dbReference type="AlphaFoldDB" id="A0A1Q2HZ18"/>
<dbReference type="InterPro" id="IPR012338">
    <property type="entry name" value="Beta-lactam/transpept-like"/>
</dbReference>
<dbReference type="GO" id="GO:0000270">
    <property type="term" value="P:peptidoglycan metabolic process"/>
    <property type="evidence" value="ECO:0007669"/>
    <property type="project" value="TreeGrafter"/>
</dbReference>
<dbReference type="KEGG" id="cgv:CGLAU_10790"/>
<dbReference type="EC" id="3.4.16.4" evidence="3"/>
<keyword evidence="3" id="KW-0121">Carboxypeptidase</keyword>
<dbReference type="PANTHER" id="PTHR30023:SF0">
    <property type="entry name" value="PENICILLIN-SENSITIVE CARBOXYPEPTIDASE A"/>
    <property type="match status" value="1"/>
</dbReference>
<dbReference type="Gene3D" id="3.40.710.10">
    <property type="entry name" value="DD-peptidase/beta-lactamase superfamily"/>
    <property type="match status" value="2"/>
</dbReference>
<gene>
    <name evidence="3" type="primary">dac</name>
    <name evidence="3" type="ORF">CGLAU_10790</name>
</gene>
<proteinExistence type="inferred from homology"/>
<dbReference type="InterPro" id="IPR000667">
    <property type="entry name" value="Peptidase_S13"/>
</dbReference>